<evidence type="ECO:0000313" key="1">
    <source>
        <dbReference type="EMBL" id="RNA10493.1"/>
    </source>
</evidence>
<dbReference type="AlphaFoldDB" id="A0A3M7QGY5"/>
<protein>
    <submittedName>
        <fullName evidence="1">Uncharacterized protein</fullName>
    </submittedName>
</protein>
<gene>
    <name evidence="1" type="ORF">BpHYR1_035408</name>
</gene>
<reference evidence="1 2" key="1">
    <citation type="journal article" date="2018" name="Sci. Rep.">
        <title>Genomic signatures of local adaptation to the degree of environmental predictability in rotifers.</title>
        <authorList>
            <person name="Franch-Gras L."/>
            <person name="Hahn C."/>
            <person name="Garcia-Roger E.M."/>
            <person name="Carmona M.J."/>
            <person name="Serra M."/>
            <person name="Gomez A."/>
        </authorList>
    </citation>
    <scope>NUCLEOTIDE SEQUENCE [LARGE SCALE GENOMIC DNA]</scope>
    <source>
        <strain evidence="1">HYR1</strain>
    </source>
</reference>
<evidence type="ECO:0000313" key="2">
    <source>
        <dbReference type="Proteomes" id="UP000276133"/>
    </source>
</evidence>
<accession>A0A3M7QGY5</accession>
<organism evidence="1 2">
    <name type="scientific">Brachionus plicatilis</name>
    <name type="common">Marine rotifer</name>
    <name type="synonym">Brachionus muelleri</name>
    <dbReference type="NCBI Taxonomy" id="10195"/>
    <lineage>
        <taxon>Eukaryota</taxon>
        <taxon>Metazoa</taxon>
        <taxon>Spiralia</taxon>
        <taxon>Gnathifera</taxon>
        <taxon>Rotifera</taxon>
        <taxon>Eurotatoria</taxon>
        <taxon>Monogononta</taxon>
        <taxon>Pseudotrocha</taxon>
        <taxon>Ploima</taxon>
        <taxon>Brachionidae</taxon>
        <taxon>Brachionus</taxon>
    </lineage>
</organism>
<comment type="caution">
    <text evidence="1">The sequence shown here is derived from an EMBL/GenBank/DDBJ whole genome shotgun (WGS) entry which is preliminary data.</text>
</comment>
<dbReference type="Proteomes" id="UP000276133">
    <property type="component" value="Unassembled WGS sequence"/>
</dbReference>
<sequence>MFYIFNINSNRRNQVICQIKHLDANSLDDYKFVYHETFESLRLCHFYYIMFSKSLSAECKIS</sequence>
<keyword evidence="2" id="KW-1185">Reference proteome</keyword>
<proteinExistence type="predicted"/>
<name>A0A3M7QGY5_BRAPC</name>
<dbReference type="EMBL" id="REGN01006180">
    <property type="protein sequence ID" value="RNA10493.1"/>
    <property type="molecule type" value="Genomic_DNA"/>
</dbReference>